<dbReference type="Gene3D" id="3.30.70.270">
    <property type="match status" value="2"/>
</dbReference>
<dbReference type="PROSITE" id="PS50878">
    <property type="entry name" value="RT_POL"/>
    <property type="match status" value="1"/>
</dbReference>
<dbReference type="InterPro" id="IPR000477">
    <property type="entry name" value="RT_dom"/>
</dbReference>
<dbReference type="FunFam" id="3.10.20.370:FF:000001">
    <property type="entry name" value="Retrovirus-related Pol polyprotein from transposon 17.6-like protein"/>
    <property type="match status" value="1"/>
</dbReference>
<dbReference type="InterPro" id="IPR041373">
    <property type="entry name" value="RT_RNaseH"/>
</dbReference>
<evidence type="ECO:0000256" key="4">
    <source>
        <dbReference type="ARBA" id="ARBA00022759"/>
    </source>
</evidence>
<dbReference type="Proteomes" id="UP000031668">
    <property type="component" value="Unassembled WGS sequence"/>
</dbReference>
<gene>
    <name evidence="8" type="ORF">RF11_15869</name>
</gene>
<evidence type="ECO:0000256" key="3">
    <source>
        <dbReference type="ARBA" id="ARBA00022722"/>
    </source>
</evidence>
<keyword evidence="9" id="KW-1185">Reference proteome</keyword>
<dbReference type="EMBL" id="JWZT01002099">
    <property type="protein sequence ID" value="KII70298.1"/>
    <property type="molecule type" value="Genomic_DNA"/>
</dbReference>
<keyword evidence="5" id="KW-0378">Hydrolase</keyword>
<dbReference type="FunFam" id="3.30.70.270:FF:000020">
    <property type="entry name" value="Transposon Tf2-6 polyprotein-like Protein"/>
    <property type="match status" value="1"/>
</dbReference>
<dbReference type="CDD" id="cd01647">
    <property type="entry name" value="RT_LTR"/>
    <property type="match status" value="1"/>
</dbReference>
<evidence type="ECO:0000259" key="7">
    <source>
        <dbReference type="PROSITE" id="PS50878"/>
    </source>
</evidence>
<keyword evidence="3" id="KW-0540">Nuclease</keyword>
<proteinExistence type="predicted"/>
<dbReference type="PANTHER" id="PTHR37984">
    <property type="entry name" value="PROTEIN CBG26694"/>
    <property type="match status" value="1"/>
</dbReference>
<keyword evidence="2" id="KW-0548">Nucleotidyltransferase</keyword>
<evidence type="ECO:0000256" key="2">
    <source>
        <dbReference type="ARBA" id="ARBA00022695"/>
    </source>
</evidence>
<dbReference type="SUPFAM" id="SSF56672">
    <property type="entry name" value="DNA/RNA polymerases"/>
    <property type="match status" value="1"/>
</dbReference>
<dbReference type="GO" id="GO:0003964">
    <property type="term" value="F:RNA-directed DNA polymerase activity"/>
    <property type="evidence" value="ECO:0007669"/>
    <property type="project" value="UniProtKB-KW"/>
</dbReference>
<sequence length="333" mass="38289">MSACYFSTIDLRSGYWQIPVEPSDAHKTAFSFGAEYGLFEFKVLPFGLTEAPVTFQRLMNSLFSDMPFVCVYLDDIIVFSRSKDEHWHHSEAVFRALADARLTVNSDKSVFSLEEISYLGYIFDRNGMRTDPAKTNVIIDYPIPTCVKDVQKFLGIANYYRRFIKNFAGIARPLHNIVKKNDTFVFTEECLKAFNELKKCLVSPPTLSYPDSRINFSVSTDASNKAVGAVLEQNGKAISFASRALSPTECKFSTYELECLAIVYALKQFRQYLLGKKFQLFSDHEPLKWLLNNKSRNGRVGRWVMQLQEFDFDIIYRKGSENSRSDFLYRLCS</sequence>
<protein>
    <submittedName>
        <fullName evidence="8">Retrovirus-related Pol polyprotein from transposon 17.6</fullName>
    </submittedName>
</protein>
<dbReference type="Pfam" id="PF00078">
    <property type="entry name" value="RVT_1"/>
    <property type="match status" value="1"/>
</dbReference>
<organism evidence="8 9">
    <name type="scientific">Thelohanellus kitauei</name>
    <name type="common">Myxosporean</name>
    <dbReference type="NCBI Taxonomy" id="669202"/>
    <lineage>
        <taxon>Eukaryota</taxon>
        <taxon>Metazoa</taxon>
        <taxon>Cnidaria</taxon>
        <taxon>Myxozoa</taxon>
        <taxon>Myxosporea</taxon>
        <taxon>Bivalvulida</taxon>
        <taxon>Platysporina</taxon>
        <taxon>Myxobolidae</taxon>
        <taxon>Thelohanellus</taxon>
    </lineage>
</organism>
<evidence type="ECO:0000256" key="1">
    <source>
        <dbReference type="ARBA" id="ARBA00022679"/>
    </source>
</evidence>
<reference evidence="8 9" key="1">
    <citation type="journal article" date="2014" name="Genome Biol. Evol.">
        <title>The genome of the myxosporean Thelohanellus kitauei shows adaptations to nutrient acquisition within its fish host.</title>
        <authorList>
            <person name="Yang Y."/>
            <person name="Xiong J."/>
            <person name="Zhou Z."/>
            <person name="Huo F."/>
            <person name="Miao W."/>
            <person name="Ran C."/>
            <person name="Liu Y."/>
            <person name="Zhang J."/>
            <person name="Feng J."/>
            <person name="Wang M."/>
            <person name="Wang M."/>
            <person name="Wang L."/>
            <person name="Yao B."/>
        </authorList>
    </citation>
    <scope>NUCLEOTIDE SEQUENCE [LARGE SCALE GENOMIC DNA]</scope>
    <source>
        <strain evidence="8">Wuqing</strain>
    </source>
</reference>
<feature type="domain" description="Reverse transcriptase" evidence="7">
    <location>
        <begin position="1"/>
        <end position="123"/>
    </location>
</feature>
<dbReference type="InterPro" id="IPR050951">
    <property type="entry name" value="Retrovirus_Pol_polyprotein"/>
</dbReference>
<evidence type="ECO:0000256" key="5">
    <source>
        <dbReference type="ARBA" id="ARBA00022801"/>
    </source>
</evidence>
<dbReference type="OrthoDB" id="5990438at2759"/>
<dbReference type="AlphaFoldDB" id="A0A0C2JLP0"/>
<dbReference type="Gene3D" id="3.10.10.10">
    <property type="entry name" value="HIV Type 1 Reverse Transcriptase, subunit A, domain 1"/>
    <property type="match status" value="1"/>
</dbReference>
<comment type="caution">
    <text evidence="8">The sequence shown here is derived from an EMBL/GenBank/DDBJ whole genome shotgun (WGS) entry which is preliminary data.</text>
</comment>
<dbReference type="PANTHER" id="PTHR37984:SF5">
    <property type="entry name" value="PROTEIN NYNRIN-LIKE"/>
    <property type="match status" value="1"/>
</dbReference>
<keyword evidence="4" id="KW-0255">Endonuclease</keyword>
<dbReference type="Pfam" id="PF17917">
    <property type="entry name" value="RT_RNaseH"/>
    <property type="match status" value="1"/>
</dbReference>
<dbReference type="InterPro" id="IPR043502">
    <property type="entry name" value="DNA/RNA_pol_sf"/>
</dbReference>
<dbReference type="InterPro" id="IPR043128">
    <property type="entry name" value="Rev_trsase/Diguanyl_cyclase"/>
</dbReference>
<dbReference type="CDD" id="cd09274">
    <property type="entry name" value="RNase_HI_RT_Ty3"/>
    <property type="match status" value="1"/>
</dbReference>
<evidence type="ECO:0000256" key="6">
    <source>
        <dbReference type="ARBA" id="ARBA00022918"/>
    </source>
</evidence>
<accession>A0A0C2JLP0</accession>
<dbReference type="OMA" id="NCITSEP"/>
<dbReference type="GO" id="GO:0004519">
    <property type="term" value="F:endonuclease activity"/>
    <property type="evidence" value="ECO:0007669"/>
    <property type="project" value="UniProtKB-KW"/>
</dbReference>
<keyword evidence="6" id="KW-0695">RNA-directed DNA polymerase</keyword>
<evidence type="ECO:0000313" key="9">
    <source>
        <dbReference type="Proteomes" id="UP000031668"/>
    </source>
</evidence>
<keyword evidence="1" id="KW-0808">Transferase</keyword>
<dbReference type="GO" id="GO:0016787">
    <property type="term" value="F:hydrolase activity"/>
    <property type="evidence" value="ECO:0007669"/>
    <property type="project" value="UniProtKB-KW"/>
</dbReference>
<name>A0A0C2JLP0_THEKT</name>
<evidence type="ECO:0000313" key="8">
    <source>
        <dbReference type="EMBL" id="KII70298.1"/>
    </source>
</evidence>